<dbReference type="InterPro" id="IPR036388">
    <property type="entry name" value="WH-like_DNA-bd_sf"/>
</dbReference>
<evidence type="ECO:0000313" key="1">
    <source>
        <dbReference type="EMBL" id="MDN5205641.1"/>
    </source>
</evidence>
<gene>
    <name evidence="1" type="ORF">QQ008_29930</name>
</gene>
<keyword evidence="2" id="KW-1185">Reference proteome</keyword>
<dbReference type="InterPro" id="IPR002481">
    <property type="entry name" value="FUR"/>
</dbReference>
<protein>
    <submittedName>
        <fullName evidence="1">Transcriptional repressor</fullName>
    </submittedName>
</protein>
<dbReference type="Gene3D" id="1.10.10.10">
    <property type="entry name" value="Winged helix-like DNA-binding domain superfamily/Winged helix DNA-binding domain"/>
    <property type="match status" value="1"/>
</dbReference>
<comment type="caution">
    <text evidence="1">The sequence shown here is derived from an EMBL/GenBank/DDBJ whole genome shotgun (WGS) entry which is preliminary data.</text>
</comment>
<dbReference type="InterPro" id="IPR036390">
    <property type="entry name" value="WH_DNA-bd_sf"/>
</dbReference>
<dbReference type="Pfam" id="PF01475">
    <property type="entry name" value="FUR"/>
    <property type="match status" value="1"/>
</dbReference>
<proteinExistence type="predicted"/>
<dbReference type="SUPFAM" id="SSF46785">
    <property type="entry name" value="Winged helix' DNA-binding domain"/>
    <property type="match status" value="1"/>
</dbReference>
<reference evidence="1" key="1">
    <citation type="submission" date="2023-06" db="EMBL/GenBank/DDBJ databases">
        <title>Genomic of Parafulvivirga corallium.</title>
        <authorList>
            <person name="Wang G."/>
        </authorList>
    </citation>
    <scope>NUCLEOTIDE SEQUENCE</scope>
    <source>
        <strain evidence="1">BMA10</strain>
    </source>
</reference>
<dbReference type="Proteomes" id="UP001172082">
    <property type="component" value="Unassembled WGS sequence"/>
</dbReference>
<evidence type="ECO:0000313" key="2">
    <source>
        <dbReference type="Proteomes" id="UP001172082"/>
    </source>
</evidence>
<dbReference type="PANTHER" id="PTHR33202:SF22">
    <property type="entry name" value="HYDROGEN PEROXIDE SENSITIVE REPRESSOR"/>
    <property type="match status" value="1"/>
</dbReference>
<dbReference type="EMBL" id="JAUJEA010000023">
    <property type="protein sequence ID" value="MDN5205641.1"/>
    <property type="molecule type" value="Genomic_DNA"/>
</dbReference>
<sequence length="142" mass="16409">MSEEGKTQELLEKHGLKKTRIRLDVLRQFINYDFALSHQDLENKLDKKYDRVTLYRTLNSFEENGLIHKVPDENNVSRFALCHADCSALNHQDHHVHFICNACHHTYCLDDIAVPKVDLPDTFSIARMELTVNGICNQCNVA</sequence>
<organism evidence="1 2">
    <name type="scientific">Splendidivirga corallicola</name>
    <dbReference type="NCBI Taxonomy" id="3051826"/>
    <lineage>
        <taxon>Bacteria</taxon>
        <taxon>Pseudomonadati</taxon>
        <taxon>Bacteroidota</taxon>
        <taxon>Cytophagia</taxon>
        <taxon>Cytophagales</taxon>
        <taxon>Splendidivirgaceae</taxon>
        <taxon>Splendidivirga</taxon>
    </lineage>
</organism>
<dbReference type="PANTHER" id="PTHR33202">
    <property type="entry name" value="ZINC UPTAKE REGULATION PROTEIN"/>
    <property type="match status" value="1"/>
</dbReference>
<dbReference type="RefSeq" id="WP_346755661.1">
    <property type="nucleotide sequence ID" value="NZ_JAUJEA010000023.1"/>
</dbReference>
<name>A0ABT8KXV6_9BACT</name>
<accession>A0ABT8KXV6</accession>